<dbReference type="PANTHER" id="PTHR43606:SF2">
    <property type="entry name" value="ALKALINE PHOSPHATASE FAMILY PROTEIN (AFU_ORTHOLOGUE AFUA_5G03860)"/>
    <property type="match status" value="1"/>
</dbReference>
<dbReference type="Pfam" id="PF09423">
    <property type="entry name" value="PhoD"/>
    <property type="match status" value="1"/>
</dbReference>
<evidence type="ECO:0000259" key="2">
    <source>
        <dbReference type="Pfam" id="PF16655"/>
    </source>
</evidence>
<feature type="domain" description="Phospholipase D N-terminal" evidence="2">
    <location>
        <begin position="59"/>
        <end position="155"/>
    </location>
</feature>
<reference evidence="3 4" key="2">
    <citation type="submission" date="2018-03" db="EMBL/GenBank/DDBJ databases">
        <authorList>
            <person name="Keele B.F."/>
        </authorList>
    </citation>
    <scope>NUCLEOTIDE SEQUENCE [LARGE SCALE GENOMIC DNA]</scope>
    <source>
        <strain evidence="3 4">D13</strain>
    </source>
</reference>
<dbReference type="Proteomes" id="UP000241074">
    <property type="component" value="Chromosome"/>
</dbReference>
<dbReference type="SUPFAM" id="SSF56300">
    <property type="entry name" value="Metallo-dependent phosphatases"/>
    <property type="match status" value="1"/>
</dbReference>
<feature type="domain" description="PhoD-like phosphatase metallophosphatase" evidence="1">
    <location>
        <begin position="168"/>
        <end position="504"/>
    </location>
</feature>
<dbReference type="InterPro" id="IPR018946">
    <property type="entry name" value="PhoD-like_MPP"/>
</dbReference>
<dbReference type="InterPro" id="IPR038607">
    <property type="entry name" value="PhoD-like_sf"/>
</dbReference>
<evidence type="ECO:0000259" key="1">
    <source>
        <dbReference type="Pfam" id="PF09423"/>
    </source>
</evidence>
<accession>A0A2P1PT63</accession>
<dbReference type="PROSITE" id="PS51318">
    <property type="entry name" value="TAT"/>
    <property type="match status" value="1"/>
</dbReference>
<dbReference type="InterPro" id="IPR006311">
    <property type="entry name" value="TAT_signal"/>
</dbReference>
<dbReference type="PANTHER" id="PTHR43606">
    <property type="entry name" value="PHOSPHATASE, PUTATIVE (AFU_ORTHOLOGUE AFUA_6G08710)-RELATED"/>
    <property type="match status" value="1"/>
</dbReference>
<dbReference type="Gene3D" id="2.60.40.380">
    <property type="entry name" value="Purple acid phosphatase-like, N-terminal"/>
    <property type="match status" value="1"/>
</dbReference>
<evidence type="ECO:0000313" key="4">
    <source>
        <dbReference type="Proteomes" id="UP000241074"/>
    </source>
</evidence>
<dbReference type="OrthoDB" id="327733at2"/>
<dbReference type="CDD" id="cd07389">
    <property type="entry name" value="MPP_PhoD"/>
    <property type="match status" value="1"/>
</dbReference>
<evidence type="ECO:0000313" key="3">
    <source>
        <dbReference type="EMBL" id="AVP98047.1"/>
    </source>
</evidence>
<sequence>MDHRDHTRALNAYLSAHRGMDRRTVLGGGLGLALAGLLAPLGSARAQSVPIFTGHPFTLGVASGYPRADGFSIWTRLASEPLSADGGLEFNFYNVDWEVAEDERFSKVVARGLARAAPELAHSVHVDVYGLKPGRWYFYRFTCGSEVSRTGRTRTLPAVTENTAQLRLAFGSCQHYQQAWFSAHRHLQAENLDLMLFLGDYIYESNWGSNLVRRHHGAEAYSLTDYRIRHAQYKTDSDLQNHHALVPFAYCWDDHEVDNDYADWRSESLDPAFLLRRAAAYQAFYEHQPMPVSMVPRGPNMAIYTHLDFGNLARIYLLDNRQYRTVQPCPSPSKGGGSADVDESCKAVLDPAQTMLGGEQERWLRERFHDSSARFNLIAQQTIFGRFDSAPGPARKRFTDGWDGYPIARARLLKDLEQSQLKNPAILGGDIHAYAIGHVRRDSDDFKSPILAPEFCGTSIASEGWADVASFNARLPENPDTLFADTTKRGYVMMEITARGMDVKLRNLVAEKERDSDIVTAKHYVVEAGQPKIESA</sequence>
<dbReference type="KEGG" id="xba:C7S18_12925"/>
<proteinExistence type="predicted"/>
<protein>
    <submittedName>
        <fullName evidence="3">Alkaline phosphatase</fullName>
    </submittedName>
</protein>
<dbReference type="Pfam" id="PF16655">
    <property type="entry name" value="PhoD_N"/>
    <property type="match status" value="1"/>
</dbReference>
<dbReference type="InterPro" id="IPR029052">
    <property type="entry name" value="Metallo-depent_PP-like"/>
</dbReference>
<dbReference type="EMBL" id="CP027860">
    <property type="protein sequence ID" value="AVP98047.1"/>
    <property type="molecule type" value="Genomic_DNA"/>
</dbReference>
<name>A0A2P1PT63_9GAMM</name>
<dbReference type="AlphaFoldDB" id="A0A2P1PT63"/>
<gene>
    <name evidence="3" type="ORF">C7S18_12925</name>
</gene>
<dbReference type="RefSeq" id="WP_106891967.1">
    <property type="nucleotide sequence ID" value="NZ_CP027860.1"/>
</dbReference>
<reference evidence="3 4" key="1">
    <citation type="submission" date="2018-03" db="EMBL/GenBank/DDBJ databases">
        <title>Ahniella affigens gen. nov., sp. nov., a gammaproteobacterium isolated from sandy soil near a stream.</title>
        <authorList>
            <person name="Ko Y."/>
            <person name="Kim J.-H."/>
        </authorList>
    </citation>
    <scope>NUCLEOTIDE SEQUENCE [LARGE SCALE GENOMIC DNA]</scope>
    <source>
        <strain evidence="3 4">D13</strain>
    </source>
</reference>
<organism evidence="3 4">
    <name type="scientific">Ahniella affigens</name>
    <dbReference type="NCBI Taxonomy" id="2021234"/>
    <lineage>
        <taxon>Bacteria</taxon>
        <taxon>Pseudomonadati</taxon>
        <taxon>Pseudomonadota</taxon>
        <taxon>Gammaproteobacteria</taxon>
        <taxon>Lysobacterales</taxon>
        <taxon>Rhodanobacteraceae</taxon>
        <taxon>Ahniella</taxon>
    </lineage>
</organism>
<dbReference type="Gene3D" id="3.60.21.70">
    <property type="entry name" value="PhoD-like phosphatase"/>
    <property type="match status" value="1"/>
</dbReference>
<keyword evidence="4" id="KW-1185">Reference proteome</keyword>
<dbReference type="InterPro" id="IPR052900">
    <property type="entry name" value="Phospholipid_Metab_Enz"/>
</dbReference>
<dbReference type="InterPro" id="IPR032093">
    <property type="entry name" value="PhoD_N"/>
</dbReference>